<protein>
    <recommendedName>
        <fullName evidence="2">DUF2147 domain-containing protein</fullName>
    </recommendedName>
</protein>
<dbReference type="PANTHER" id="PTHR36919:SF2">
    <property type="entry name" value="BLL6627 PROTEIN"/>
    <property type="match status" value="1"/>
</dbReference>
<sequence length="179" mass="19256">MARHRVASAAPQCDRTDTAQGLNGLFDGRGRSRPSGRGEVTMSLMLIGALLAAAPAPAPTPDVALGRWKTETRNGIVEIQRCGASICGRLISSELLRQQPDLKDVNNQDPAQRGRLLKGLLLISGFTADGDAWSGGKIYNPDDGKTYKAKVTPVDANTLKVRGCVFVPLCKTQTWTRVR</sequence>
<dbReference type="EMBL" id="LIAE01009547">
    <property type="protein sequence ID" value="PAV69299.1"/>
    <property type="molecule type" value="Genomic_DNA"/>
</dbReference>
<reference evidence="3 4" key="1">
    <citation type="journal article" date="2017" name="Curr. Biol.">
        <title>Genome architecture and evolution of a unichromosomal asexual nematode.</title>
        <authorList>
            <person name="Fradin H."/>
            <person name="Zegar C."/>
            <person name="Gutwein M."/>
            <person name="Lucas J."/>
            <person name="Kovtun M."/>
            <person name="Corcoran D."/>
            <person name="Baugh L.R."/>
            <person name="Kiontke K."/>
            <person name="Gunsalus K."/>
            <person name="Fitch D.H."/>
            <person name="Piano F."/>
        </authorList>
    </citation>
    <scope>NUCLEOTIDE SEQUENCE [LARGE SCALE GENOMIC DNA]</scope>
    <source>
        <strain evidence="3">PF1309</strain>
    </source>
</reference>
<dbReference type="Proteomes" id="UP000218231">
    <property type="component" value="Unassembled WGS sequence"/>
</dbReference>
<proteinExistence type="predicted"/>
<dbReference type="Pfam" id="PF09917">
    <property type="entry name" value="DUF2147"/>
    <property type="match status" value="1"/>
</dbReference>
<gene>
    <name evidence="3" type="ORF">WR25_10693</name>
</gene>
<evidence type="ECO:0000313" key="4">
    <source>
        <dbReference type="Proteomes" id="UP000218231"/>
    </source>
</evidence>
<feature type="domain" description="DUF2147" evidence="2">
    <location>
        <begin position="66"/>
        <end position="177"/>
    </location>
</feature>
<dbReference type="InterPro" id="IPR019223">
    <property type="entry name" value="DUF2147"/>
</dbReference>
<feature type="region of interest" description="Disordered" evidence="1">
    <location>
        <begin position="18"/>
        <end position="37"/>
    </location>
</feature>
<keyword evidence="4" id="KW-1185">Reference proteome</keyword>
<evidence type="ECO:0000313" key="3">
    <source>
        <dbReference type="EMBL" id="PAV69299.1"/>
    </source>
</evidence>
<dbReference type="OrthoDB" id="10460950at2759"/>
<dbReference type="AlphaFoldDB" id="A0A2A2K672"/>
<dbReference type="Gene3D" id="2.40.128.520">
    <property type="match status" value="1"/>
</dbReference>
<evidence type="ECO:0000259" key="2">
    <source>
        <dbReference type="Pfam" id="PF09917"/>
    </source>
</evidence>
<organism evidence="3 4">
    <name type="scientific">Diploscapter pachys</name>
    <dbReference type="NCBI Taxonomy" id="2018661"/>
    <lineage>
        <taxon>Eukaryota</taxon>
        <taxon>Metazoa</taxon>
        <taxon>Ecdysozoa</taxon>
        <taxon>Nematoda</taxon>
        <taxon>Chromadorea</taxon>
        <taxon>Rhabditida</taxon>
        <taxon>Rhabditina</taxon>
        <taxon>Rhabditomorpha</taxon>
        <taxon>Rhabditoidea</taxon>
        <taxon>Rhabditidae</taxon>
        <taxon>Diploscapter</taxon>
    </lineage>
</organism>
<name>A0A2A2K672_9BILA</name>
<evidence type="ECO:0000256" key="1">
    <source>
        <dbReference type="SAM" id="MobiDB-lite"/>
    </source>
</evidence>
<dbReference type="PANTHER" id="PTHR36919">
    <property type="entry name" value="BLR1215 PROTEIN"/>
    <property type="match status" value="1"/>
</dbReference>
<comment type="caution">
    <text evidence="3">The sequence shown here is derived from an EMBL/GenBank/DDBJ whole genome shotgun (WGS) entry which is preliminary data.</text>
</comment>
<accession>A0A2A2K672</accession>